<reference evidence="2" key="1">
    <citation type="journal article" date="2020" name="Phytopathology">
        <title>Genome Sequence Resources of Colletotrichum truncatum, C. plurivorum, C. musicola, and C. sojae: Four Species Pathogenic to Soybean (Glycine max).</title>
        <authorList>
            <person name="Rogerio F."/>
            <person name="Boufleur T.R."/>
            <person name="Ciampi-Guillardi M."/>
            <person name="Sukno S.A."/>
            <person name="Thon M.R."/>
            <person name="Massola Junior N.S."/>
            <person name="Baroncelli R."/>
        </authorList>
    </citation>
    <scope>NUCLEOTIDE SEQUENCE</scope>
    <source>
        <strain evidence="2">LFN00145</strain>
    </source>
</reference>
<dbReference type="Proteomes" id="UP000654918">
    <property type="component" value="Unassembled WGS sequence"/>
</dbReference>
<dbReference type="EMBL" id="WIGO01000034">
    <property type="protein sequence ID" value="KAF6836154.1"/>
    <property type="molecule type" value="Genomic_DNA"/>
</dbReference>
<feature type="compositionally biased region" description="Basic and acidic residues" evidence="1">
    <location>
        <begin position="138"/>
        <end position="151"/>
    </location>
</feature>
<feature type="region of interest" description="Disordered" evidence="1">
    <location>
        <begin position="187"/>
        <end position="226"/>
    </location>
</feature>
<proteinExistence type="predicted"/>
<name>A0A8H6KR33_9PEZI</name>
<organism evidence="2 3">
    <name type="scientific">Colletotrichum plurivorum</name>
    <dbReference type="NCBI Taxonomy" id="2175906"/>
    <lineage>
        <taxon>Eukaryota</taxon>
        <taxon>Fungi</taxon>
        <taxon>Dikarya</taxon>
        <taxon>Ascomycota</taxon>
        <taxon>Pezizomycotina</taxon>
        <taxon>Sordariomycetes</taxon>
        <taxon>Hypocreomycetidae</taxon>
        <taxon>Glomerellales</taxon>
        <taxon>Glomerellaceae</taxon>
        <taxon>Colletotrichum</taxon>
        <taxon>Colletotrichum orchidearum species complex</taxon>
    </lineage>
</organism>
<protein>
    <submittedName>
        <fullName evidence="2">Uncharacterized protein</fullName>
    </submittedName>
</protein>
<feature type="region of interest" description="Disordered" evidence="1">
    <location>
        <begin position="105"/>
        <end position="168"/>
    </location>
</feature>
<dbReference type="AlphaFoldDB" id="A0A8H6KR33"/>
<sequence>MEGREGPGASHFGAGAADQALWPEDIRKVHDISAGRSVLAGPCGIGREVLSSPKVNIKLRLGPALPFRSYEVHFGVIEKLLYHETHAHAATASFGPTFGDAPPPPPLLCPSMSRQWSSSAVRASNAPKNHRKPTLGPERSRPKLGDSRFEGLARSPAQPAPDLDWPLGAPWTGACDAAASDALEMPPMASGHHLREGDATSSAEKSVEQTVTPLDEHEAQPTKALPLRGNASLRNFHRTIPSRMDWEVTHGGVRGR</sequence>
<evidence type="ECO:0000313" key="2">
    <source>
        <dbReference type="EMBL" id="KAF6836154.1"/>
    </source>
</evidence>
<comment type="caution">
    <text evidence="2">The sequence shown here is derived from an EMBL/GenBank/DDBJ whole genome shotgun (WGS) entry which is preliminary data.</text>
</comment>
<evidence type="ECO:0000313" key="3">
    <source>
        <dbReference type="Proteomes" id="UP000654918"/>
    </source>
</evidence>
<evidence type="ECO:0000256" key="1">
    <source>
        <dbReference type="SAM" id="MobiDB-lite"/>
    </source>
</evidence>
<accession>A0A8H6KR33</accession>
<feature type="compositionally biased region" description="Polar residues" evidence="1">
    <location>
        <begin position="199"/>
        <end position="212"/>
    </location>
</feature>
<keyword evidence="3" id="KW-1185">Reference proteome</keyword>
<feature type="compositionally biased region" description="Polar residues" evidence="1">
    <location>
        <begin position="112"/>
        <end position="122"/>
    </location>
</feature>
<gene>
    <name evidence="2" type="ORF">CPLU01_03853</name>
</gene>